<dbReference type="SUPFAM" id="SSF89623">
    <property type="entry name" value="Ribose/Galactose isomerase RpiB/AlsB"/>
    <property type="match status" value="1"/>
</dbReference>
<reference evidence="4 5" key="1">
    <citation type="submission" date="2015-08" db="EMBL/GenBank/DDBJ databases">
        <title>Genomic sequence of Lactobacillus heilongjiangensis DSM 28069, isolated from Chinese traditional pickle.</title>
        <authorList>
            <person name="Jiang X."/>
            <person name="Zheng B."/>
            <person name="Cheng H."/>
        </authorList>
    </citation>
    <scope>NUCLEOTIDE SEQUENCE [LARGE SCALE GENOMIC DNA]</scope>
    <source>
        <strain evidence="4 5">DSM 28069</strain>
    </source>
</reference>
<dbReference type="OrthoDB" id="1778624at2"/>
<gene>
    <name evidence="4" type="ORF">JP39_11255</name>
</gene>
<dbReference type="RefSeq" id="WP_041500002.1">
    <property type="nucleotide sequence ID" value="NZ_BJDV01000003.1"/>
</dbReference>
<dbReference type="Proteomes" id="UP000061546">
    <property type="component" value="Chromosome"/>
</dbReference>
<protein>
    <submittedName>
        <fullName evidence="4">Galactose-6-phosphate isomerase</fullName>
    </submittedName>
</protein>
<organism evidence="4 5">
    <name type="scientific">Companilactobacillus heilongjiangensis</name>
    <dbReference type="NCBI Taxonomy" id="1074467"/>
    <lineage>
        <taxon>Bacteria</taxon>
        <taxon>Bacillati</taxon>
        <taxon>Bacillota</taxon>
        <taxon>Bacilli</taxon>
        <taxon>Lactobacillales</taxon>
        <taxon>Lactobacillaceae</taxon>
        <taxon>Companilactobacillus</taxon>
    </lineage>
</organism>
<dbReference type="PIRSF" id="PIRSF005384">
    <property type="entry name" value="RpiB_LacA_B"/>
    <property type="match status" value="1"/>
</dbReference>
<keyword evidence="5" id="KW-1185">Reference proteome</keyword>
<dbReference type="Pfam" id="PF02502">
    <property type="entry name" value="LacAB_rpiB"/>
    <property type="match status" value="1"/>
</dbReference>
<dbReference type="EMBL" id="CP012559">
    <property type="protein sequence ID" value="ALB29885.1"/>
    <property type="molecule type" value="Genomic_DNA"/>
</dbReference>
<dbReference type="InterPro" id="IPR036569">
    <property type="entry name" value="RpiB_LacA_LacB_sf"/>
</dbReference>
<accession>A0A0K2LF37</accession>
<dbReference type="KEGG" id="lhi:JP39_11255"/>
<evidence type="ECO:0000313" key="4">
    <source>
        <dbReference type="EMBL" id="ALB29885.1"/>
    </source>
</evidence>
<dbReference type="GO" id="GO:0004751">
    <property type="term" value="F:ribose-5-phosphate isomerase activity"/>
    <property type="evidence" value="ECO:0007669"/>
    <property type="project" value="TreeGrafter"/>
</dbReference>
<dbReference type="PANTHER" id="PTHR30345">
    <property type="entry name" value="RIBOSE-5-PHOSPHATE ISOMERASE B"/>
    <property type="match status" value="1"/>
</dbReference>
<dbReference type="GO" id="GO:0005988">
    <property type="term" value="P:lactose metabolic process"/>
    <property type="evidence" value="ECO:0007669"/>
    <property type="project" value="UniProtKB-KW"/>
</dbReference>
<comment type="similarity">
    <text evidence="1">Belongs to the LacAB/RpiB family.</text>
</comment>
<dbReference type="GO" id="GO:0019316">
    <property type="term" value="P:D-allose catabolic process"/>
    <property type="evidence" value="ECO:0007669"/>
    <property type="project" value="TreeGrafter"/>
</dbReference>
<evidence type="ECO:0000256" key="3">
    <source>
        <dbReference type="ARBA" id="ARBA00023235"/>
    </source>
</evidence>
<dbReference type="AlphaFoldDB" id="A0A0K2LF37"/>
<evidence type="ECO:0000313" key="5">
    <source>
        <dbReference type="Proteomes" id="UP000061546"/>
    </source>
</evidence>
<dbReference type="NCBIfam" id="TIGR00689">
    <property type="entry name" value="rpiB_lacA_lacB"/>
    <property type="match status" value="1"/>
</dbReference>
<dbReference type="PANTHER" id="PTHR30345:SF5">
    <property type="entry name" value="GALACTOSE-6-PHOSPHATE ISOMERASE SUBUNIT LACA"/>
    <property type="match status" value="1"/>
</dbReference>
<evidence type="ECO:0000256" key="2">
    <source>
        <dbReference type="ARBA" id="ARBA00022736"/>
    </source>
</evidence>
<dbReference type="NCBIfam" id="NF006380">
    <property type="entry name" value="PRK08621.1"/>
    <property type="match status" value="1"/>
</dbReference>
<keyword evidence="3 4" id="KW-0413">Isomerase</keyword>
<sequence>MKIALASDKAGFELKNYIKSYLENEGKGYEVVDLSEEPAADFVDSSVAVSRAVLDGKTDRGIMFDEYGTGSAMASNKIHGMVTANVTEENTAHMTTQHNGAKAIAIGAGIVGNKRAESIVDEYLGVEYAGGRHQIRLDMLEKLY</sequence>
<keyword evidence="2" id="KW-0423">Lactose metabolism</keyword>
<dbReference type="Gene3D" id="3.40.1400.10">
    <property type="entry name" value="Sugar-phosphate isomerase, RpiB/LacA/LacB"/>
    <property type="match status" value="1"/>
</dbReference>
<evidence type="ECO:0000256" key="1">
    <source>
        <dbReference type="ARBA" id="ARBA00008754"/>
    </source>
</evidence>
<dbReference type="STRING" id="1074467.JP39_11255"/>
<dbReference type="InterPro" id="IPR003500">
    <property type="entry name" value="RpiB_LacA_LacB"/>
</dbReference>
<proteinExistence type="inferred from homology"/>
<dbReference type="GO" id="GO:0009052">
    <property type="term" value="P:pentose-phosphate shunt, non-oxidative branch"/>
    <property type="evidence" value="ECO:0007669"/>
    <property type="project" value="TreeGrafter"/>
</dbReference>
<name>A0A0K2LF37_9LACO</name>